<evidence type="ECO:0000313" key="3">
    <source>
        <dbReference type="Proteomes" id="UP001143543"/>
    </source>
</evidence>
<feature type="transmembrane region" description="Helical" evidence="1">
    <location>
        <begin position="73"/>
        <end position="92"/>
    </location>
</feature>
<feature type="transmembrane region" description="Helical" evidence="1">
    <location>
        <begin position="43"/>
        <end position="66"/>
    </location>
</feature>
<evidence type="ECO:0000313" key="2">
    <source>
        <dbReference type="EMBL" id="GLB47934.1"/>
    </source>
</evidence>
<feature type="transmembrane region" description="Helical" evidence="1">
    <location>
        <begin position="98"/>
        <end position="117"/>
    </location>
</feature>
<keyword evidence="1" id="KW-0812">Transmembrane</keyword>
<gene>
    <name evidence="2" type="ORF">Y10_03020</name>
</gene>
<name>A0ABQ5MEX4_9FLAO</name>
<keyword evidence="1" id="KW-0472">Membrane</keyword>
<keyword evidence="3" id="KW-1185">Reference proteome</keyword>
<accession>A0ABQ5MEX4</accession>
<keyword evidence="1" id="KW-1133">Transmembrane helix</keyword>
<reference evidence="2" key="1">
    <citation type="submission" date="2022-07" db="EMBL/GenBank/DDBJ databases">
        <title>Taxonomy of Novel Oxalotrophic and Methylotrophic Bacteria.</title>
        <authorList>
            <person name="Sahin N."/>
            <person name="Tani A."/>
        </authorList>
    </citation>
    <scope>NUCLEOTIDE SEQUENCE</scope>
    <source>
        <strain evidence="2">Y10</strain>
    </source>
</reference>
<dbReference type="EMBL" id="BRVO01000001">
    <property type="protein sequence ID" value="GLB47934.1"/>
    <property type="molecule type" value="Genomic_DNA"/>
</dbReference>
<evidence type="ECO:0000256" key="1">
    <source>
        <dbReference type="SAM" id="Phobius"/>
    </source>
</evidence>
<organism evidence="2 3">
    <name type="scientific">Neptunitalea lumnitzerae</name>
    <dbReference type="NCBI Taxonomy" id="2965509"/>
    <lineage>
        <taxon>Bacteria</taxon>
        <taxon>Pseudomonadati</taxon>
        <taxon>Bacteroidota</taxon>
        <taxon>Flavobacteriia</taxon>
        <taxon>Flavobacteriales</taxon>
        <taxon>Flavobacteriaceae</taxon>
        <taxon>Neptunitalea</taxon>
    </lineage>
</organism>
<proteinExistence type="predicted"/>
<feature type="transmembrane region" description="Helical" evidence="1">
    <location>
        <begin position="20"/>
        <end position="37"/>
    </location>
</feature>
<comment type="caution">
    <text evidence="2">The sequence shown here is derived from an EMBL/GenBank/DDBJ whole genome shotgun (WGS) entry which is preliminary data.</text>
</comment>
<sequence length="119" mass="13642">MLFIIRMEGKFVEKLPFKILIYACIIVLIIGVLLKITHWQFGFISGSLLIPVTAAMLLVSLVLAAIIEQNKNLLHYLLFLFIGFILFLVEYPFEILTWWIYLVLVIFLGLISLLSAIKA</sequence>
<protein>
    <submittedName>
        <fullName evidence="2">Uncharacterized protein</fullName>
    </submittedName>
</protein>
<dbReference type="Proteomes" id="UP001143543">
    <property type="component" value="Unassembled WGS sequence"/>
</dbReference>